<dbReference type="InterPro" id="IPR008964">
    <property type="entry name" value="Invasin/intimin_cell_adhesion"/>
</dbReference>
<dbReference type="SUPFAM" id="SSF49373">
    <property type="entry name" value="Invasin/intimin cell-adhesion fragments"/>
    <property type="match status" value="1"/>
</dbReference>
<keyword evidence="2" id="KW-0732">Signal</keyword>
<evidence type="ECO:0000256" key="2">
    <source>
        <dbReference type="SAM" id="SignalP"/>
    </source>
</evidence>
<dbReference type="Pfam" id="PF02018">
    <property type="entry name" value="CBM_4_9"/>
    <property type="match status" value="1"/>
</dbReference>
<evidence type="ECO:0000313" key="4">
    <source>
        <dbReference type="EMBL" id="TDT70461.1"/>
    </source>
</evidence>
<feature type="domain" description="BIG2" evidence="3">
    <location>
        <begin position="26"/>
        <end position="115"/>
    </location>
</feature>
<dbReference type="InterPro" id="IPR008979">
    <property type="entry name" value="Galactose-bd-like_sf"/>
</dbReference>
<name>A0AA46I5G0_9FUSO</name>
<dbReference type="Proteomes" id="UP000294678">
    <property type="component" value="Unassembled WGS sequence"/>
</dbReference>
<dbReference type="Gene3D" id="2.60.40.1080">
    <property type="match status" value="1"/>
</dbReference>
<reference evidence="4 5" key="1">
    <citation type="submission" date="2019-03" db="EMBL/GenBank/DDBJ databases">
        <title>Genomic Encyclopedia of Type Strains, Phase IV (KMG-IV): sequencing the most valuable type-strain genomes for metagenomic binning, comparative biology and taxonomic classification.</title>
        <authorList>
            <person name="Goeker M."/>
        </authorList>
    </citation>
    <scope>NUCLEOTIDE SEQUENCE [LARGE SCALE GENOMIC DNA]</scope>
    <source>
        <strain evidence="4 5">DSM 100055</strain>
    </source>
</reference>
<organism evidence="4 5">
    <name type="scientific">Hypnocyclicus thermotrophus</name>
    <dbReference type="NCBI Taxonomy" id="1627895"/>
    <lineage>
        <taxon>Bacteria</taxon>
        <taxon>Fusobacteriati</taxon>
        <taxon>Fusobacteriota</taxon>
        <taxon>Fusobacteriia</taxon>
        <taxon>Fusobacteriales</taxon>
        <taxon>Fusobacteriaceae</taxon>
        <taxon>Hypnocyclicus</taxon>
    </lineage>
</organism>
<gene>
    <name evidence="4" type="ORF">EV215_1006</name>
</gene>
<dbReference type="Gene3D" id="2.60.120.260">
    <property type="entry name" value="Galactose-binding domain-like"/>
    <property type="match status" value="1"/>
</dbReference>
<feature type="signal peptide" evidence="2">
    <location>
        <begin position="1"/>
        <end position="20"/>
    </location>
</feature>
<sequence>MKKVRALLLILVLSMFTACLKPETTKVEGVSISGDSSLNIGETIQLSAVIEPIGVEYDRVVWKSLDTSIATVSDKGVVTGIKEGTTIITLAIDGNVATKEITVTAANVVDTTKVTADFLGESDAYIIGKYEGDGGSVTATGNGDELIAKINAIGSNSYSTKVYFTLPSALENSTNYTITFDIEADEARDINVKVGEGLSSDPWWNEQHSEKISVITTKETKTIAFTSTETAADASNCQLVFELGNVSGTGSDAATTVRISNISLLKK</sequence>
<comment type="caution">
    <text evidence="4">The sequence shown here is derived from an EMBL/GenBank/DDBJ whole genome shotgun (WGS) entry which is preliminary data.</text>
</comment>
<dbReference type="Pfam" id="PF02368">
    <property type="entry name" value="Big_2"/>
    <property type="match status" value="1"/>
</dbReference>
<feature type="chain" id="PRO_5041450526" evidence="2">
    <location>
        <begin position="21"/>
        <end position="267"/>
    </location>
</feature>
<dbReference type="SMART" id="SM00635">
    <property type="entry name" value="BID_2"/>
    <property type="match status" value="1"/>
</dbReference>
<keyword evidence="1" id="KW-0378">Hydrolase</keyword>
<dbReference type="SUPFAM" id="SSF49785">
    <property type="entry name" value="Galactose-binding domain-like"/>
    <property type="match status" value="1"/>
</dbReference>
<dbReference type="AlphaFoldDB" id="A0AA46I5G0"/>
<dbReference type="InterPro" id="IPR003305">
    <property type="entry name" value="CenC_carb-bd"/>
</dbReference>
<dbReference type="PROSITE" id="PS51257">
    <property type="entry name" value="PROKAR_LIPOPROTEIN"/>
    <property type="match status" value="1"/>
</dbReference>
<dbReference type="GO" id="GO:0016798">
    <property type="term" value="F:hydrolase activity, acting on glycosyl bonds"/>
    <property type="evidence" value="ECO:0007669"/>
    <property type="project" value="InterPro"/>
</dbReference>
<dbReference type="InterPro" id="IPR003343">
    <property type="entry name" value="Big_2"/>
</dbReference>
<dbReference type="EMBL" id="SOBG01000004">
    <property type="protein sequence ID" value="TDT70461.1"/>
    <property type="molecule type" value="Genomic_DNA"/>
</dbReference>
<proteinExistence type="predicted"/>
<evidence type="ECO:0000313" key="5">
    <source>
        <dbReference type="Proteomes" id="UP000294678"/>
    </source>
</evidence>
<evidence type="ECO:0000259" key="3">
    <source>
        <dbReference type="SMART" id="SM00635"/>
    </source>
</evidence>
<dbReference type="RefSeq" id="WP_134112897.1">
    <property type="nucleotide sequence ID" value="NZ_SOBG01000004.1"/>
</dbReference>
<evidence type="ECO:0000256" key="1">
    <source>
        <dbReference type="ARBA" id="ARBA00022801"/>
    </source>
</evidence>
<keyword evidence="5" id="KW-1185">Reference proteome</keyword>
<protein>
    <submittedName>
        <fullName evidence="4">Carbohydrate binding protein</fullName>
    </submittedName>
</protein>
<accession>A0AA46I5G0</accession>